<comment type="caution">
    <text evidence="3">The sequence shown here is derived from an EMBL/GenBank/DDBJ whole genome shotgun (WGS) entry which is preliminary data.</text>
</comment>
<keyword evidence="2" id="KW-0812">Transmembrane</keyword>
<proteinExistence type="predicted"/>
<evidence type="ECO:0000256" key="2">
    <source>
        <dbReference type="SAM" id="Phobius"/>
    </source>
</evidence>
<keyword evidence="2" id="KW-0472">Membrane</keyword>
<feature type="region of interest" description="Disordered" evidence="1">
    <location>
        <begin position="215"/>
        <end position="243"/>
    </location>
</feature>
<feature type="transmembrane region" description="Helical" evidence="2">
    <location>
        <begin position="118"/>
        <end position="141"/>
    </location>
</feature>
<evidence type="ECO:0000313" key="4">
    <source>
        <dbReference type="Proteomes" id="UP001141992"/>
    </source>
</evidence>
<dbReference type="AlphaFoldDB" id="A0A9W5EKL4"/>
<name>A0A9W5EKL4_ALCXX</name>
<dbReference type="EMBL" id="JAPZVI010000007">
    <property type="protein sequence ID" value="MCZ8402200.1"/>
    <property type="molecule type" value="Genomic_DNA"/>
</dbReference>
<sequence>MANTKLEIFFGLVDNNGAVVGSAATIDSLVQMFQEDKYAFTVLHQGSQALSSAVGVLSLVKATTGLIPFANMVSNSWAGTIAFLKITLDLRNPMGRINSGDVLTLIGNGINIVASIRVLAGFGAGMLGGVGVIVTMAPWFAPVLAENIYNKIISPIFNTYFINSPSATYPNCRISPDLTLSNPQEIAVLYRNEIAMCMWDYTNNAVQVGKTNAKNGAEKADPKFPRGFPDNPDPSRPRTGVGLPAQPYPPISQVPAAPLVPVATGGNVPVPISSLPTVSVGYPQPSVPDGVVITRPPILACSQEELLEFKCGPQP</sequence>
<protein>
    <submittedName>
        <fullName evidence="3">Uncharacterized protein</fullName>
    </submittedName>
</protein>
<evidence type="ECO:0000313" key="3">
    <source>
        <dbReference type="EMBL" id="MCZ8402200.1"/>
    </source>
</evidence>
<accession>A0A9W5EKL4</accession>
<gene>
    <name evidence="3" type="ORF">O9570_12145</name>
</gene>
<evidence type="ECO:0000256" key="1">
    <source>
        <dbReference type="SAM" id="MobiDB-lite"/>
    </source>
</evidence>
<keyword evidence="2" id="KW-1133">Transmembrane helix</keyword>
<dbReference type="Proteomes" id="UP001141992">
    <property type="component" value="Unassembled WGS sequence"/>
</dbReference>
<organism evidence="3 4">
    <name type="scientific">Alcaligenes xylosoxydans xylosoxydans</name>
    <name type="common">Achromobacter xylosoxidans</name>
    <dbReference type="NCBI Taxonomy" id="85698"/>
    <lineage>
        <taxon>Bacteria</taxon>
        <taxon>Pseudomonadati</taxon>
        <taxon>Pseudomonadota</taxon>
        <taxon>Betaproteobacteria</taxon>
        <taxon>Burkholderiales</taxon>
        <taxon>Alcaligenaceae</taxon>
        <taxon>Achromobacter</taxon>
    </lineage>
</organism>
<reference evidence="3" key="1">
    <citation type="submission" date="2022-12" db="EMBL/GenBank/DDBJ databases">
        <authorList>
            <person name="Voronina O.L."/>
            <person name="Kunda M.S."/>
            <person name="Ryzhova N."/>
            <person name="Aksenova E.I."/>
        </authorList>
    </citation>
    <scope>NUCLEOTIDE SEQUENCE</scope>
    <source>
        <strain evidence="3">SCCH136:Ach223948</strain>
    </source>
</reference>
<dbReference type="RefSeq" id="WP_131728681.1">
    <property type="nucleotide sequence ID" value="NZ_CYTI01000001.1"/>
</dbReference>